<dbReference type="AlphaFoldDB" id="A8ZU54"/>
<evidence type="ECO:0000259" key="7">
    <source>
        <dbReference type="PROSITE" id="PS51379"/>
    </source>
</evidence>
<dbReference type="EMBL" id="CP000859">
    <property type="protein sequence ID" value="ABW66366.1"/>
    <property type="molecule type" value="Genomic_DNA"/>
</dbReference>
<dbReference type="Pfam" id="PF00881">
    <property type="entry name" value="Nitroreductase"/>
    <property type="match status" value="1"/>
</dbReference>
<dbReference type="HOGENOM" id="CLU_070764_2_1_7"/>
<dbReference type="Proteomes" id="UP000008561">
    <property type="component" value="Chromosome"/>
</dbReference>
<dbReference type="eggNOG" id="COG1143">
    <property type="taxonomic scope" value="Bacteria"/>
</dbReference>
<feature type="domain" description="4Fe-4S ferredoxin-type" evidence="7">
    <location>
        <begin position="17"/>
        <end position="46"/>
    </location>
</feature>
<dbReference type="STRING" id="96561.Dole_0556"/>
<evidence type="ECO:0000313" key="8">
    <source>
        <dbReference type="EMBL" id="ABW66366.1"/>
    </source>
</evidence>
<organism evidence="8 9">
    <name type="scientific">Desulfosudis oleivorans (strain DSM 6200 / JCM 39069 / Hxd3)</name>
    <name type="common">Desulfococcus oleovorans</name>
    <dbReference type="NCBI Taxonomy" id="96561"/>
    <lineage>
        <taxon>Bacteria</taxon>
        <taxon>Pseudomonadati</taxon>
        <taxon>Thermodesulfobacteriota</taxon>
        <taxon>Desulfobacteria</taxon>
        <taxon>Desulfobacterales</taxon>
        <taxon>Desulfosudaceae</taxon>
        <taxon>Desulfosudis</taxon>
    </lineage>
</organism>
<keyword evidence="3" id="KW-0479">Metal-binding</keyword>
<proteinExistence type="predicted"/>
<dbReference type="OrthoDB" id="368873at2"/>
<keyword evidence="9" id="KW-1185">Reference proteome</keyword>
<dbReference type="Pfam" id="PF13237">
    <property type="entry name" value="Fer4_10"/>
    <property type="match status" value="1"/>
</dbReference>
<evidence type="ECO:0000256" key="4">
    <source>
        <dbReference type="ARBA" id="ARBA00023002"/>
    </source>
</evidence>
<dbReference type="GO" id="GO:0051536">
    <property type="term" value="F:iron-sulfur cluster binding"/>
    <property type="evidence" value="ECO:0007669"/>
    <property type="project" value="UniProtKB-KW"/>
</dbReference>
<evidence type="ECO:0000256" key="5">
    <source>
        <dbReference type="ARBA" id="ARBA00023004"/>
    </source>
</evidence>
<keyword evidence="1" id="KW-0285">Flavoprotein</keyword>
<dbReference type="GO" id="GO:0046872">
    <property type="term" value="F:metal ion binding"/>
    <property type="evidence" value="ECO:0007669"/>
    <property type="project" value="UniProtKB-KW"/>
</dbReference>
<feature type="domain" description="4Fe-4S ferredoxin-type" evidence="7">
    <location>
        <begin position="50"/>
        <end position="79"/>
    </location>
</feature>
<dbReference type="PANTHER" id="PTHR23026:SF90">
    <property type="entry name" value="IODOTYROSINE DEIODINASE 1"/>
    <property type="match status" value="1"/>
</dbReference>
<keyword evidence="5" id="KW-0408">Iron</keyword>
<dbReference type="InterPro" id="IPR017896">
    <property type="entry name" value="4Fe4S_Fe-S-bd"/>
</dbReference>
<evidence type="ECO:0000256" key="2">
    <source>
        <dbReference type="ARBA" id="ARBA00022643"/>
    </source>
</evidence>
<dbReference type="SUPFAM" id="SSF54862">
    <property type="entry name" value="4Fe-4S ferredoxins"/>
    <property type="match status" value="1"/>
</dbReference>
<dbReference type="InterPro" id="IPR029479">
    <property type="entry name" value="Nitroreductase"/>
</dbReference>
<dbReference type="InterPro" id="IPR050627">
    <property type="entry name" value="Nitroreductase/BluB"/>
</dbReference>
<dbReference type="GO" id="GO:0016491">
    <property type="term" value="F:oxidoreductase activity"/>
    <property type="evidence" value="ECO:0007669"/>
    <property type="project" value="UniProtKB-KW"/>
</dbReference>
<name>A8ZU54_DESOH</name>
<dbReference type="PROSITE" id="PS51379">
    <property type="entry name" value="4FE4S_FER_2"/>
    <property type="match status" value="2"/>
</dbReference>
<evidence type="ECO:0000256" key="6">
    <source>
        <dbReference type="ARBA" id="ARBA00023014"/>
    </source>
</evidence>
<dbReference type="Gene3D" id="3.30.70.20">
    <property type="match status" value="1"/>
</dbReference>
<evidence type="ECO:0000313" key="9">
    <source>
        <dbReference type="Proteomes" id="UP000008561"/>
    </source>
</evidence>
<dbReference type="SUPFAM" id="SSF55469">
    <property type="entry name" value="FMN-dependent nitroreductase-like"/>
    <property type="match status" value="1"/>
</dbReference>
<dbReference type="Gene3D" id="3.40.109.10">
    <property type="entry name" value="NADH Oxidase"/>
    <property type="match status" value="1"/>
</dbReference>
<reference evidence="8 9" key="1">
    <citation type="submission" date="2007-10" db="EMBL/GenBank/DDBJ databases">
        <title>Complete sequence of Desulfococcus oleovorans Hxd3.</title>
        <authorList>
            <consortium name="US DOE Joint Genome Institute"/>
            <person name="Copeland A."/>
            <person name="Lucas S."/>
            <person name="Lapidus A."/>
            <person name="Barry K."/>
            <person name="Glavina del Rio T."/>
            <person name="Dalin E."/>
            <person name="Tice H."/>
            <person name="Pitluck S."/>
            <person name="Kiss H."/>
            <person name="Brettin T."/>
            <person name="Bruce D."/>
            <person name="Detter J.C."/>
            <person name="Han C."/>
            <person name="Schmutz J."/>
            <person name="Larimer F."/>
            <person name="Land M."/>
            <person name="Hauser L."/>
            <person name="Kyrpides N."/>
            <person name="Kim E."/>
            <person name="Wawrik B."/>
            <person name="Richardson P."/>
        </authorList>
    </citation>
    <scope>NUCLEOTIDE SEQUENCE [LARGE SCALE GENOMIC DNA]</scope>
    <source>
        <strain evidence="9">DSM 6200 / JCM 39069 / Hxd3</strain>
    </source>
</reference>
<dbReference type="eggNOG" id="COG0778">
    <property type="taxonomic scope" value="Bacteria"/>
</dbReference>
<evidence type="ECO:0000256" key="3">
    <source>
        <dbReference type="ARBA" id="ARBA00022723"/>
    </source>
</evidence>
<dbReference type="KEGG" id="dol:Dole_0556"/>
<dbReference type="PROSITE" id="PS00198">
    <property type="entry name" value="4FE4S_FER_1"/>
    <property type="match status" value="1"/>
</dbReference>
<dbReference type="PANTHER" id="PTHR23026">
    <property type="entry name" value="NADPH NITROREDUCTASE"/>
    <property type="match status" value="1"/>
</dbReference>
<evidence type="ECO:0000256" key="1">
    <source>
        <dbReference type="ARBA" id="ARBA00022630"/>
    </source>
</evidence>
<keyword evidence="4" id="KW-0560">Oxidoreductase</keyword>
<gene>
    <name evidence="8" type="ordered locus">Dole_0556</name>
</gene>
<dbReference type="RefSeq" id="WP_012173985.1">
    <property type="nucleotide sequence ID" value="NC_009943.1"/>
</dbReference>
<dbReference type="InterPro" id="IPR000415">
    <property type="entry name" value="Nitroreductase-like"/>
</dbReference>
<accession>A8ZU54</accession>
<protein>
    <submittedName>
        <fullName evidence="8">Nitroreductase</fullName>
    </submittedName>
</protein>
<keyword evidence="6" id="KW-0411">Iron-sulfur</keyword>
<keyword evidence="2" id="KW-0288">FMN</keyword>
<dbReference type="InterPro" id="IPR017900">
    <property type="entry name" value="4Fe4S_Fe_S_CS"/>
</dbReference>
<sequence>MIKKFFQSTNNPEAAFARFVLDEEKCNGCGACVAACPMQILMVADGKAAPNQRYDHFRCITCQNCVATCPNKAIVIEGDYRVGAGFWKNTHLFENGKTLPAPIRSRAGEPFEQIEGQLTETERVIYKRRSIRLYKKKPVERDLVERVIEAGRFAPSAGNNQPWKFIAITNKQVIDEINDKCKRSLRKGTFIMMPHAYLDKKTPGDPNAKLNWWQNMVMALLCRIKTGDVEPRARGGINTVTSDPDYHIFFNAPVLIILLADKRGIGSIQLDTGICGQNMVLAAHALGLGTCWVSLVRGLGFYPAFRRQLGIDDQFEIISSLTLGWPKMQIDNVVAREQARIQWVE</sequence>